<dbReference type="Proteomes" id="UP000195521">
    <property type="component" value="Unassembled WGS sequence"/>
</dbReference>
<protein>
    <submittedName>
        <fullName evidence="1">Uncharacterized protein</fullName>
    </submittedName>
</protein>
<organism evidence="1 2">
    <name type="scientific">Plasmodium gonderi</name>
    <dbReference type="NCBI Taxonomy" id="77519"/>
    <lineage>
        <taxon>Eukaryota</taxon>
        <taxon>Sar</taxon>
        <taxon>Alveolata</taxon>
        <taxon>Apicomplexa</taxon>
        <taxon>Aconoidasida</taxon>
        <taxon>Haemosporida</taxon>
        <taxon>Plasmodiidae</taxon>
        <taxon>Plasmodium</taxon>
        <taxon>Plasmodium (Plasmodium)</taxon>
    </lineage>
</organism>
<accession>A0A1Y1JGS7</accession>
<name>A0A1Y1JGS7_PLAGO</name>
<dbReference type="GeneID" id="39746674"/>
<dbReference type="EMBL" id="BDQF01000007">
    <property type="protein sequence ID" value="GAW79962.1"/>
    <property type="molecule type" value="Genomic_DNA"/>
</dbReference>
<gene>
    <name evidence="1" type="ORF">PGO_061070</name>
</gene>
<dbReference type="RefSeq" id="XP_028542551.1">
    <property type="nucleotide sequence ID" value="XM_028686750.1"/>
</dbReference>
<reference evidence="2" key="1">
    <citation type="submission" date="2017-04" db="EMBL/GenBank/DDBJ databases">
        <title>Plasmodium gonderi genome.</title>
        <authorList>
            <person name="Arisue N."/>
            <person name="Honma H."/>
            <person name="Kawai S."/>
            <person name="Tougan T."/>
            <person name="Tanabe K."/>
            <person name="Horii T."/>
        </authorList>
    </citation>
    <scope>NUCLEOTIDE SEQUENCE [LARGE SCALE GENOMIC DNA]</scope>
    <source>
        <strain evidence="2">ATCC 30045</strain>
    </source>
</reference>
<keyword evidence="2" id="KW-1185">Reference proteome</keyword>
<evidence type="ECO:0000313" key="1">
    <source>
        <dbReference type="EMBL" id="GAW79962.1"/>
    </source>
</evidence>
<dbReference type="AlphaFoldDB" id="A0A1Y1JGS7"/>
<proteinExistence type="predicted"/>
<dbReference type="OMA" id="HTLQYIR"/>
<dbReference type="OrthoDB" id="376060at2759"/>
<sequence>MNSHTLKENDMNEMILNLMDKKKKGTVGKKKKMKKSIQKECINKKDIKSTVENVFKQQEKIYRDEEENVLQYIKNETSSKEKELNEYYTYCQKFKNEYKKNFNEALKHSEEMKKELKDLHIEYLDNKLLLENKRKMELKGMFNFYKEKLLDIKTQCGNKTFCDENLKNIVYDILSVIH</sequence>
<comment type="caution">
    <text evidence="1">The sequence shown here is derived from an EMBL/GenBank/DDBJ whole genome shotgun (WGS) entry which is preliminary data.</text>
</comment>
<evidence type="ECO:0000313" key="2">
    <source>
        <dbReference type="Proteomes" id="UP000195521"/>
    </source>
</evidence>